<name>A0A2A9MFB5_BESBE</name>
<keyword evidence="4" id="KW-1185">Reference proteome</keyword>
<protein>
    <submittedName>
        <fullName evidence="3">SAG-related sequence SRS44</fullName>
    </submittedName>
</protein>
<gene>
    <name evidence="3" type="ORF">BESB_048010</name>
</gene>
<evidence type="ECO:0000256" key="1">
    <source>
        <dbReference type="SAM" id="MobiDB-lite"/>
    </source>
</evidence>
<dbReference type="VEuPathDB" id="ToxoDB:BESB_048010"/>
<sequence>MLPYREGVCRPSITAFSKTLDSNLYPGLYLGRTKKLMIEKPGDRVSFDCPVSSSLFPEFTADRDRRSSTVYAVSAGDTCRIFDKALRLSDIVPGAYLVEELSSADKEIKTYTVVAEALPSTDVNLCYICVQDDGWVDMYTTVITVKGSRGNDEQETSIPSSVCKPSFSLAAWALGVRQPTVALDVTEPRQSVRFGCQNSSTLFPREVGEPAGQAFVYPVSARGMCQLSEGVSTLESYLSGASLEADVGQKVSHLFSMYRLTVPTLPDTEKNFCYVCTRHNDPANGCAVLVQVRAARKSEDTGNRLFGPVCPLQGSPLTTATGLKNAAMTLDIRRSNSSVQFLCPDHSQVLPSNAPSERALEASVFAVAEGNACRVEGHRPLLQDVVPGAKLTEKVVVAKGSVTRAYTFAVRMLPATEQKLCYVCARSSSVASGCGIVITVKGKGSAHQSEGVPVCQPRYSEETAARGVRAPLIKLVVGNAYGTARFQCPGNSRAFPAYMNEKNQGVSAVYQVSDEGICKLRDNPDKLDDILSGAALQANPSAGDGATTYSLMIATLPQKEIKLCYACVADNDVANSCGVMITVKPESPLPDVTGREQQEFPVCTPEYSVRVAETGLKKPSLVLKVNDTQRAVHFTCARGSLMYPELDDAFSRRSAITYSVSELSCNLWGELVDLEDAVPGATLVSNVVQDGHGATETYTFALQELPATPQKLCYLCIQDHDILNSCAVLIDIMGRPPLESATVPRATEAKSDSVIPTTTGETCSPTFSAHTAATGRRRPEMELFINNLQRTVQFACPDGSFLFPEFNDRAGPVSGKVYRIAGDSCDIREEAAYLQDVVPGAELRLHPTVEGGEVQRLYSFHAEQLPQQDQRLCYLCVRGGNPADSCAVMVTVEARLSAAPSSQPHARGDVVEPAPPVCTPVYSPTVAESGIVMPALELTIDEGNRMVHFVCPGNSSVLPDRAAVAHPQVALVYPVGLGGTCDLGSPASRLADLLPGAALRAHTAAHEGGVGRAYTFIVPTLPEQDKRLCYVCASNRQTAESCGIQITVKGTNKRTDALRHPVVCNLSYSSRSHGSGTRKAAIELVVEKPNSSVRFTCPERSRVFPDFATSTGKSCAPAYAVRGNECVFSGQGDSQECLVPPGAMLRAETIVQDGVLARTYTFTVTQLPAQDMRFCYLCARDEDMYQSCGVIISVKGTSQPRGPEKGLSSTETASPICFPQVRGNPAQRGSLEPSVYLSINHPRDDASFVCPAGSAVSSSNGVEPQVYVVGSSGSCLPTNTHLSLSAALPGASLSANDVTEDKMVLRKYTLNVPRLPEEDAKLCYVCVNEMEPQNSCAVAITVKGKKHFLDGLVPPCAPSHPGCASDSHVTKPRITLTVDKEDSKVTFQCPASTSLYPDTTVVPANATIYPTNDRGSCVYHGGGEAPVLDALVPGATLQATAGANRGAASRSYTLDVRKLPEEEVRMCYLCMHGGDPSNSYGIVVTVKSSPTSPTSPPGELEPPVCAPACDATVGKTGTVKPRVTLTIDKPGGSASFECPAGSTILPDHAETSEQNCALVYGVQGDSCDVRGPTAILASLIPGAKLHSISGGEGELKGKVFTLTVPELPPKHQRVCYLCTNDRDLMQSCGVLIDVKPQSGDTTVTASEVCELGYAPTAVTTGLRVASVILDVREPNSGVEFVCPDDSMVIPISATYPRGAARVYPVHGKDTCATSDTMERLTDRVPGARLTSIPGITDGEKMMKYTFSVSSLPEKNQAICYVCVAGGDLSRSCGVVINVHGTGLPAPPSSTELKIFDCPVSYSEGVKKAGTLQPAVRLMVTAPNTPVGFKCTANAKVYPPSVTPETGVHTLVYSVGERDVCNVGEPLLSLNAEVPGAKLTTKKEMIDGSTVTTGVINLPMLPSRQRKFCFACVDRDNLLNSCGILMTVPSARDRPVLGYVCNDVKTLNMTVNAPGAVTVRCGFDFPDISPAVDTSPADQKVYYGELCGDAGALRSVIPGATLVRESAYNNLEEDVAAAVTLNVPPSATAQTICLKCLQPKPFEYKACTVRVATSPLADETKAKSNHTTHSHDGDDTEAHSGRRPSAKRNPEGDTKFCIHNNHTDRERVDPYKPEGITEGRQTEDGIREVFGRENRFVAHYSNHYATGFAERDSGADAERYTHGSGLVKAGYAENNNTRPERSGATNAFNHLNRGALTAYGGGIGLAW</sequence>
<dbReference type="KEGG" id="bbes:BESB_048010"/>
<feature type="compositionally biased region" description="Basic and acidic residues" evidence="1">
    <location>
        <begin position="2068"/>
        <end position="2079"/>
    </location>
</feature>
<dbReference type="OrthoDB" id="330445at2759"/>
<feature type="region of interest" description="Disordered" evidence="1">
    <location>
        <begin position="2057"/>
        <end position="2121"/>
    </location>
</feature>
<feature type="domain" description="SRS" evidence="2">
    <location>
        <begin position="1076"/>
        <end position="1194"/>
    </location>
</feature>
<feature type="domain" description="SRS" evidence="2">
    <location>
        <begin position="936"/>
        <end position="1048"/>
    </location>
</feature>
<dbReference type="STRING" id="94643.A0A2A9MFB5"/>
<organism evidence="3 4">
    <name type="scientific">Besnoitia besnoiti</name>
    <name type="common">Apicomplexan protozoan</name>
    <dbReference type="NCBI Taxonomy" id="94643"/>
    <lineage>
        <taxon>Eukaryota</taxon>
        <taxon>Sar</taxon>
        <taxon>Alveolata</taxon>
        <taxon>Apicomplexa</taxon>
        <taxon>Conoidasida</taxon>
        <taxon>Coccidia</taxon>
        <taxon>Eucoccidiorida</taxon>
        <taxon>Eimeriorina</taxon>
        <taxon>Sarcocystidae</taxon>
        <taxon>Besnoitia</taxon>
    </lineage>
</organism>
<evidence type="ECO:0000313" key="3">
    <source>
        <dbReference type="EMBL" id="PFH36609.1"/>
    </source>
</evidence>
<dbReference type="RefSeq" id="XP_029220618.1">
    <property type="nucleotide sequence ID" value="XM_029363252.1"/>
</dbReference>
<feature type="domain" description="SRS" evidence="2">
    <location>
        <begin position="479"/>
        <end position="583"/>
    </location>
</feature>
<dbReference type="Pfam" id="PF04092">
    <property type="entry name" value="SAG"/>
    <property type="match status" value="7"/>
</dbReference>
<feature type="domain" description="SRS" evidence="2">
    <location>
        <begin position="180"/>
        <end position="292"/>
    </location>
</feature>
<accession>A0A2A9MFB5</accession>
<dbReference type="InterPro" id="IPR007226">
    <property type="entry name" value="SRS_dom"/>
</dbReference>
<dbReference type="GO" id="GO:0016020">
    <property type="term" value="C:membrane"/>
    <property type="evidence" value="ECO:0007669"/>
    <property type="project" value="InterPro"/>
</dbReference>
<feature type="domain" description="SRS" evidence="2">
    <location>
        <begin position="1363"/>
        <end position="1473"/>
    </location>
</feature>
<dbReference type="Gene3D" id="2.60.40.1320">
    <property type="entry name" value="SRS domain"/>
    <property type="match status" value="14"/>
</dbReference>
<feature type="domain" description="SRS" evidence="2">
    <location>
        <begin position="1515"/>
        <end position="1634"/>
    </location>
</feature>
<dbReference type="InterPro" id="IPR036755">
    <property type="entry name" value="SRS_dom_sf"/>
</dbReference>
<feature type="compositionally biased region" description="Basic and acidic residues" evidence="1">
    <location>
        <begin position="2087"/>
        <end position="2121"/>
    </location>
</feature>
<dbReference type="SUPFAM" id="SSF74877">
    <property type="entry name" value="Major surface antigen p30, SAG1"/>
    <property type="match status" value="4"/>
</dbReference>
<feature type="domain" description="SRS" evidence="2">
    <location>
        <begin position="325"/>
        <end position="440"/>
    </location>
</feature>
<reference evidence="3 4" key="1">
    <citation type="submission" date="2017-09" db="EMBL/GenBank/DDBJ databases">
        <title>Genome sequencing of Besnoitia besnoiti strain Bb-Ger1.</title>
        <authorList>
            <person name="Schares G."/>
            <person name="Venepally P."/>
            <person name="Lorenzi H.A."/>
        </authorList>
    </citation>
    <scope>NUCLEOTIDE SEQUENCE [LARGE SCALE GENOMIC DNA]</scope>
    <source>
        <strain evidence="3 4">Bb-Ger1</strain>
    </source>
</reference>
<evidence type="ECO:0000313" key="4">
    <source>
        <dbReference type="Proteomes" id="UP000224006"/>
    </source>
</evidence>
<dbReference type="GeneID" id="40309731"/>
<comment type="caution">
    <text evidence="3">The sequence shown here is derived from an EMBL/GenBank/DDBJ whole genome shotgun (WGS) entry which is preliminary data.</text>
</comment>
<dbReference type="EMBL" id="NWUJ01000003">
    <property type="protein sequence ID" value="PFH36609.1"/>
    <property type="molecule type" value="Genomic_DNA"/>
</dbReference>
<evidence type="ECO:0000259" key="2">
    <source>
        <dbReference type="Pfam" id="PF04092"/>
    </source>
</evidence>
<dbReference type="Proteomes" id="UP000224006">
    <property type="component" value="Chromosome III"/>
</dbReference>
<proteinExistence type="predicted"/>